<dbReference type="GO" id="GO:0005789">
    <property type="term" value="C:endoplasmic reticulum membrane"/>
    <property type="evidence" value="ECO:0007669"/>
    <property type="project" value="TreeGrafter"/>
</dbReference>
<keyword evidence="13" id="KW-1185">Reference proteome</keyword>
<evidence type="ECO:0000256" key="6">
    <source>
        <dbReference type="ARBA" id="ARBA00022989"/>
    </source>
</evidence>
<evidence type="ECO:0000256" key="11">
    <source>
        <dbReference type="SAM" id="Phobius"/>
    </source>
</evidence>
<dbReference type="AlphaFoldDB" id="A0A8J2PCG1"/>
<keyword evidence="8" id="KW-0443">Lipid metabolism</keyword>
<evidence type="ECO:0000256" key="9">
    <source>
        <dbReference type="ARBA" id="ARBA00023136"/>
    </source>
</evidence>
<comment type="similarity">
    <text evidence="2">Belongs to the fatty acid desaturase type 1 family.</text>
</comment>
<dbReference type="CDD" id="cd03505">
    <property type="entry name" value="Delta9-FADS-like"/>
    <property type="match status" value="1"/>
</dbReference>
<evidence type="ECO:0000256" key="2">
    <source>
        <dbReference type="ARBA" id="ARBA00009295"/>
    </source>
</evidence>
<evidence type="ECO:0000313" key="13">
    <source>
        <dbReference type="Proteomes" id="UP000708208"/>
    </source>
</evidence>
<dbReference type="GO" id="GO:0004768">
    <property type="term" value="F:stearoyl-CoA 9-desaturase activity"/>
    <property type="evidence" value="ECO:0007669"/>
    <property type="project" value="TreeGrafter"/>
</dbReference>
<dbReference type="Proteomes" id="UP000708208">
    <property type="component" value="Unassembled WGS sequence"/>
</dbReference>
<keyword evidence="7" id="KW-0560">Oxidoreductase</keyword>
<dbReference type="OrthoDB" id="10260134at2759"/>
<gene>
    <name evidence="12" type="ORF">AFUS01_LOCUS33808</name>
</gene>
<evidence type="ECO:0000256" key="5">
    <source>
        <dbReference type="ARBA" id="ARBA00022832"/>
    </source>
</evidence>
<feature type="non-terminal residue" evidence="12">
    <location>
        <position position="1"/>
    </location>
</feature>
<keyword evidence="4 11" id="KW-0812">Transmembrane</keyword>
<keyword evidence="10" id="KW-0275">Fatty acid biosynthesis</keyword>
<dbReference type="PANTHER" id="PTHR11351">
    <property type="entry name" value="ACYL-COA DESATURASE"/>
    <property type="match status" value="1"/>
</dbReference>
<dbReference type="InterPro" id="IPR015876">
    <property type="entry name" value="Acyl-CoA_DS"/>
</dbReference>
<keyword evidence="3" id="KW-0444">Lipid biosynthesis</keyword>
<dbReference type="GO" id="GO:0005506">
    <property type="term" value="F:iron ion binding"/>
    <property type="evidence" value="ECO:0007669"/>
    <property type="project" value="TreeGrafter"/>
</dbReference>
<evidence type="ECO:0000256" key="10">
    <source>
        <dbReference type="ARBA" id="ARBA00023160"/>
    </source>
</evidence>
<feature type="transmembrane region" description="Helical" evidence="11">
    <location>
        <begin position="74"/>
        <end position="97"/>
    </location>
</feature>
<evidence type="ECO:0000256" key="7">
    <source>
        <dbReference type="ARBA" id="ARBA00023002"/>
    </source>
</evidence>
<feature type="transmembrane region" description="Helical" evidence="11">
    <location>
        <begin position="42"/>
        <end position="62"/>
    </location>
</feature>
<keyword evidence="5" id="KW-0276">Fatty acid metabolism</keyword>
<feature type="transmembrane region" description="Helical" evidence="11">
    <location>
        <begin position="109"/>
        <end position="127"/>
    </location>
</feature>
<organism evidence="12 13">
    <name type="scientific">Allacma fusca</name>
    <dbReference type="NCBI Taxonomy" id="39272"/>
    <lineage>
        <taxon>Eukaryota</taxon>
        <taxon>Metazoa</taxon>
        <taxon>Ecdysozoa</taxon>
        <taxon>Arthropoda</taxon>
        <taxon>Hexapoda</taxon>
        <taxon>Collembola</taxon>
        <taxon>Symphypleona</taxon>
        <taxon>Sminthuridae</taxon>
        <taxon>Allacma</taxon>
    </lineage>
</organism>
<feature type="transmembrane region" description="Helical" evidence="11">
    <location>
        <begin position="161"/>
        <end position="182"/>
    </location>
</feature>
<evidence type="ECO:0000256" key="1">
    <source>
        <dbReference type="ARBA" id="ARBA00004141"/>
    </source>
</evidence>
<comment type="caution">
    <text evidence="12">The sequence shown here is derived from an EMBL/GenBank/DDBJ whole genome shotgun (WGS) entry which is preliminary data.</text>
</comment>
<evidence type="ECO:0000256" key="4">
    <source>
        <dbReference type="ARBA" id="ARBA00022692"/>
    </source>
</evidence>
<reference evidence="12" key="1">
    <citation type="submission" date="2021-06" db="EMBL/GenBank/DDBJ databases">
        <authorList>
            <person name="Hodson N. C."/>
            <person name="Mongue J. A."/>
            <person name="Jaron S. K."/>
        </authorList>
    </citation>
    <scope>NUCLEOTIDE SEQUENCE</scope>
</reference>
<evidence type="ECO:0000313" key="12">
    <source>
        <dbReference type="EMBL" id="CAG7823602.1"/>
    </source>
</evidence>
<evidence type="ECO:0000256" key="3">
    <source>
        <dbReference type="ARBA" id="ARBA00022516"/>
    </source>
</evidence>
<keyword evidence="9 11" id="KW-0472">Membrane</keyword>
<comment type="subcellular location">
    <subcellularLocation>
        <location evidence="1">Membrane</location>
        <topology evidence="1">Multi-pass membrane protein</topology>
    </subcellularLocation>
</comment>
<proteinExistence type="inferred from homology"/>
<dbReference type="EMBL" id="CAJVCH010530038">
    <property type="protein sequence ID" value="CAG7823602.1"/>
    <property type="molecule type" value="Genomic_DNA"/>
</dbReference>
<name>A0A8J2PCG1_9HEXA</name>
<dbReference type="GO" id="GO:0006636">
    <property type="term" value="P:unsaturated fatty acid biosynthetic process"/>
    <property type="evidence" value="ECO:0007669"/>
    <property type="project" value="TreeGrafter"/>
</dbReference>
<accession>A0A8J2PCG1</accession>
<dbReference type="PANTHER" id="PTHR11351:SF31">
    <property type="entry name" value="DESATURASE 1, ISOFORM A-RELATED"/>
    <property type="match status" value="1"/>
</dbReference>
<sequence length="233" mass="26930">MDAKPEAKFEPQKDFNTLVCEKEDKSNFNVPENKPNIIFNKYVVMLILIFSISHLFGIIGLVNIFRGNVYPATVLLAIFLADLGVFGTTIGAHRLWAHKSFKARTPLRILLAFLFSLAGQASIYRWVLWHRLHHKFVDTDAKIDMSDLKNDPIVAWNRKYYMKYCFLPLIIIFPVFISVYFIGETVFNAFCVAGCLKFIYSSHRTFLINSVAHMWGSRPYDKNMTARNNRFAS</sequence>
<keyword evidence="6 11" id="KW-1133">Transmembrane helix</keyword>
<evidence type="ECO:0000256" key="8">
    <source>
        <dbReference type="ARBA" id="ARBA00023098"/>
    </source>
</evidence>
<protein>
    <submittedName>
        <fullName evidence="12">Uncharacterized protein</fullName>
    </submittedName>
</protein>